<evidence type="ECO:0000313" key="3">
    <source>
        <dbReference type="Proteomes" id="UP001500888"/>
    </source>
</evidence>
<dbReference type="EMBL" id="BAAAZR010000020">
    <property type="protein sequence ID" value="GAA3825961.1"/>
    <property type="molecule type" value="Genomic_DNA"/>
</dbReference>
<evidence type="ECO:0008006" key="4">
    <source>
        <dbReference type="Google" id="ProtNLM"/>
    </source>
</evidence>
<feature type="region of interest" description="Disordered" evidence="1">
    <location>
        <begin position="110"/>
        <end position="129"/>
    </location>
</feature>
<accession>A0ABP7ISK1</accession>
<keyword evidence="3" id="KW-1185">Reference proteome</keyword>
<evidence type="ECO:0000313" key="2">
    <source>
        <dbReference type="EMBL" id="GAA3825961.1"/>
    </source>
</evidence>
<reference evidence="3" key="1">
    <citation type="journal article" date="2019" name="Int. J. Syst. Evol. Microbiol.">
        <title>The Global Catalogue of Microorganisms (GCM) 10K type strain sequencing project: providing services to taxonomists for standard genome sequencing and annotation.</title>
        <authorList>
            <consortium name="The Broad Institute Genomics Platform"/>
            <consortium name="The Broad Institute Genome Sequencing Center for Infectious Disease"/>
            <person name="Wu L."/>
            <person name="Ma J."/>
        </authorList>
    </citation>
    <scope>NUCLEOTIDE SEQUENCE [LARGE SCALE GENOMIC DNA]</scope>
    <source>
        <strain evidence="3">JCM 16908</strain>
    </source>
</reference>
<sequence length="129" mass="14691">MDEIHRANKRRSELYEQIEYPLLDLGFRRDDCIGIISSAGLPVPPKSSCFFCPFKTVDAWRAQRRNEPELFIKSVQLEVELNKRRAALGRDSAYLTRYGIPLADAIPEEAVGREEPNDDPGCDSGWCMT</sequence>
<name>A0ABP7ISK1_9ACTN</name>
<comment type="caution">
    <text evidence="2">The sequence shown here is derived from an EMBL/GenBank/DDBJ whole genome shotgun (WGS) entry which is preliminary data.</text>
</comment>
<gene>
    <name evidence="2" type="ORF">GCM10022226_53390</name>
</gene>
<organism evidence="2 3">
    <name type="scientific">Sphaerisporangium flaviroseum</name>
    <dbReference type="NCBI Taxonomy" id="509199"/>
    <lineage>
        <taxon>Bacteria</taxon>
        <taxon>Bacillati</taxon>
        <taxon>Actinomycetota</taxon>
        <taxon>Actinomycetes</taxon>
        <taxon>Streptosporangiales</taxon>
        <taxon>Streptosporangiaceae</taxon>
        <taxon>Sphaerisporangium</taxon>
    </lineage>
</organism>
<dbReference type="Proteomes" id="UP001500888">
    <property type="component" value="Unassembled WGS sequence"/>
</dbReference>
<evidence type="ECO:0000256" key="1">
    <source>
        <dbReference type="SAM" id="MobiDB-lite"/>
    </source>
</evidence>
<proteinExistence type="predicted"/>
<protein>
    <recommendedName>
        <fullName evidence="4">Phosphoadenosine phosphosulphate reductase domain-containing protein</fullName>
    </recommendedName>
</protein>